<feature type="transmembrane region" description="Helical" evidence="1">
    <location>
        <begin position="98"/>
        <end position="120"/>
    </location>
</feature>
<protein>
    <recommendedName>
        <fullName evidence="2">DUF6533 domain-containing protein</fullName>
    </recommendedName>
</protein>
<keyword evidence="1" id="KW-1133">Transmembrane helix</keyword>
<gene>
    <name evidence="3" type="ORF">R3P38DRAFT_1177795</name>
</gene>
<feature type="transmembrane region" description="Helical" evidence="1">
    <location>
        <begin position="170"/>
        <end position="193"/>
    </location>
</feature>
<evidence type="ECO:0000313" key="4">
    <source>
        <dbReference type="Proteomes" id="UP001362999"/>
    </source>
</evidence>
<organism evidence="3 4">
    <name type="scientific">Favolaschia claudopus</name>
    <dbReference type="NCBI Taxonomy" id="2862362"/>
    <lineage>
        <taxon>Eukaryota</taxon>
        <taxon>Fungi</taxon>
        <taxon>Dikarya</taxon>
        <taxon>Basidiomycota</taxon>
        <taxon>Agaricomycotina</taxon>
        <taxon>Agaricomycetes</taxon>
        <taxon>Agaricomycetidae</taxon>
        <taxon>Agaricales</taxon>
        <taxon>Marasmiineae</taxon>
        <taxon>Mycenaceae</taxon>
        <taxon>Favolaschia</taxon>
    </lineage>
</organism>
<evidence type="ECO:0000313" key="3">
    <source>
        <dbReference type="EMBL" id="KAK7057518.1"/>
    </source>
</evidence>
<keyword evidence="4" id="KW-1185">Reference proteome</keyword>
<keyword evidence="1" id="KW-0812">Transmembrane</keyword>
<sequence>MVLHLLASAPSRNEQALATRVDYASSVAALTFLLYDICVTFDDEVNFVWPKPWTHVKCIFFFVRYIPLFVQISILFIANPDITPHFHFTSHDCFIFEVYQGVLTVLVFAAVDYILILRVYALYHDNAVVRTAVLVAFAMEVCAMCVGLGLSLGGIEFDDICLTTSVPETLIIYGGGTIIFQTFLFVLTVVKFVRAVREGWGNAPLVGLVMRDGSWAFFLLFAVVAGDGALYALKNHTYASVLFGWLLSLFSFSGYRVLLNLDRMHIGPRLPTTQSTTHDSPYQFTTGIAMDGESL</sequence>
<dbReference type="EMBL" id="JAWWNJ010000004">
    <property type="protein sequence ID" value="KAK7057518.1"/>
    <property type="molecule type" value="Genomic_DNA"/>
</dbReference>
<feature type="transmembrane region" description="Helical" evidence="1">
    <location>
        <begin position="239"/>
        <end position="259"/>
    </location>
</feature>
<feature type="domain" description="DUF6533" evidence="2">
    <location>
        <begin position="26"/>
        <end position="69"/>
    </location>
</feature>
<proteinExistence type="predicted"/>
<accession>A0AAW0E1F9</accession>
<evidence type="ECO:0000256" key="1">
    <source>
        <dbReference type="SAM" id="Phobius"/>
    </source>
</evidence>
<dbReference type="AlphaFoldDB" id="A0AAW0E1F9"/>
<feature type="transmembrane region" description="Helical" evidence="1">
    <location>
        <begin position="127"/>
        <end position="150"/>
    </location>
</feature>
<evidence type="ECO:0000259" key="2">
    <source>
        <dbReference type="Pfam" id="PF20151"/>
    </source>
</evidence>
<name>A0AAW0E1F9_9AGAR</name>
<dbReference type="InterPro" id="IPR045340">
    <property type="entry name" value="DUF6533"/>
</dbReference>
<dbReference type="Proteomes" id="UP001362999">
    <property type="component" value="Unassembled WGS sequence"/>
</dbReference>
<keyword evidence="1" id="KW-0472">Membrane</keyword>
<feature type="transmembrane region" description="Helical" evidence="1">
    <location>
        <begin position="214"/>
        <end position="233"/>
    </location>
</feature>
<feature type="transmembrane region" description="Helical" evidence="1">
    <location>
        <begin position="59"/>
        <end position="78"/>
    </location>
</feature>
<dbReference type="Pfam" id="PF20151">
    <property type="entry name" value="DUF6533"/>
    <property type="match status" value="1"/>
</dbReference>
<comment type="caution">
    <text evidence="3">The sequence shown here is derived from an EMBL/GenBank/DDBJ whole genome shotgun (WGS) entry which is preliminary data.</text>
</comment>
<reference evidence="3 4" key="1">
    <citation type="journal article" date="2024" name="J Genomics">
        <title>Draft genome sequencing and assembly of Favolaschia claudopus CIRM-BRFM 2984 isolated from oak limbs.</title>
        <authorList>
            <person name="Navarro D."/>
            <person name="Drula E."/>
            <person name="Chaduli D."/>
            <person name="Cazenave R."/>
            <person name="Ahrendt S."/>
            <person name="Wang J."/>
            <person name="Lipzen A."/>
            <person name="Daum C."/>
            <person name="Barry K."/>
            <person name="Grigoriev I.V."/>
            <person name="Favel A."/>
            <person name="Rosso M.N."/>
            <person name="Martin F."/>
        </authorList>
    </citation>
    <scope>NUCLEOTIDE SEQUENCE [LARGE SCALE GENOMIC DNA]</scope>
    <source>
        <strain evidence="3 4">CIRM-BRFM 2984</strain>
    </source>
</reference>